<reference evidence="2 3" key="1">
    <citation type="submission" date="2011-02" db="EMBL/GenBank/DDBJ databases">
        <title>The Genome Sequence of Sphaeroforma arctica JP610.</title>
        <authorList>
            <consortium name="The Broad Institute Genome Sequencing Platform"/>
            <person name="Russ C."/>
            <person name="Cuomo C."/>
            <person name="Young S.K."/>
            <person name="Zeng Q."/>
            <person name="Gargeya S."/>
            <person name="Alvarado L."/>
            <person name="Berlin A."/>
            <person name="Chapman S.B."/>
            <person name="Chen Z."/>
            <person name="Freedman E."/>
            <person name="Gellesch M."/>
            <person name="Goldberg J."/>
            <person name="Griggs A."/>
            <person name="Gujja S."/>
            <person name="Heilman E."/>
            <person name="Heiman D."/>
            <person name="Howarth C."/>
            <person name="Mehta T."/>
            <person name="Neiman D."/>
            <person name="Pearson M."/>
            <person name="Roberts A."/>
            <person name="Saif S."/>
            <person name="Shea T."/>
            <person name="Shenoy N."/>
            <person name="Sisk P."/>
            <person name="Stolte C."/>
            <person name="Sykes S."/>
            <person name="White J."/>
            <person name="Yandava C."/>
            <person name="Burger G."/>
            <person name="Gray M.W."/>
            <person name="Holland P.W.H."/>
            <person name="King N."/>
            <person name="Lang F.B.F."/>
            <person name="Roger A.J."/>
            <person name="Ruiz-Trillo I."/>
            <person name="Haas B."/>
            <person name="Nusbaum C."/>
            <person name="Birren B."/>
        </authorList>
    </citation>
    <scope>NUCLEOTIDE SEQUENCE [LARGE SCALE GENOMIC DNA]</scope>
    <source>
        <strain evidence="2 3">JP610</strain>
    </source>
</reference>
<dbReference type="AlphaFoldDB" id="A0A0L0G1K0"/>
<evidence type="ECO:0000256" key="1">
    <source>
        <dbReference type="SAM" id="MobiDB-lite"/>
    </source>
</evidence>
<dbReference type="Proteomes" id="UP000054560">
    <property type="component" value="Unassembled WGS sequence"/>
</dbReference>
<organism evidence="2 3">
    <name type="scientific">Sphaeroforma arctica JP610</name>
    <dbReference type="NCBI Taxonomy" id="667725"/>
    <lineage>
        <taxon>Eukaryota</taxon>
        <taxon>Ichthyosporea</taxon>
        <taxon>Ichthyophonida</taxon>
        <taxon>Sphaeroforma</taxon>
    </lineage>
</organism>
<dbReference type="EMBL" id="KQ241900">
    <property type="protein sequence ID" value="KNC82709.1"/>
    <property type="molecule type" value="Genomic_DNA"/>
</dbReference>
<evidence type="ECO:0000313" key="3">
    <source>
        <dbReference type="Proteomes" id="UP000054560"/>
    </source>
</evidence>
<feature type="region of interest" description="Disordered" evidence="1">
    <location>
        <begin position="1"/>
        <end position="68"/>
    </location>
</feature>
<sequence>MDTLSEPQFVQPRRSPLLRKQKETVNGHEVVRRSQYLDDSDPDSSEVSLSAASSRSFQSQNSRNVAIDNRTGEDIAIIQRQTRTNSKSGWKAKQKWTTDAGTKLVGTADPILWAPVSTTDTDDKGWIYTNGVSRVPQLFEDQHSKNCDKLHTVRYRRWHMLTLIERRDDLDPVPLTTEHETKYLLLSVLRGYDLSKISGARTLYRMSKKHEPLWTEFFEDQAPIQP</sequence>
<dbReference type="GeneID" id="25905514"/>
<dbReference type="RefSeq" id="XP_014156611.1">
    <property type="nucleotide sequence ID" value="XM_014301136.1"/>
</dbReference>
<protein>
    <submittedName>
        <fullName evidence="2">Uncharacterized protein</fullName>
    </submittedName>
</protein>
<gene>
    <name evidence="2" type="ORF">SARC_05010</name>
</gene>
<accession>A0A0L0G1K0</accession>
<proteinExistence type="predicted"/>
<keyword evidence="3" id="KW-1185">Reference proteome</keyword>
<name>A0A0L0G1K0_9EUKA</name>
<feature type="compositionally biased region" description="Basic and acidic residues" evidence="1">
    <location>
        <begin position="20"/>
        <end position="36"/>
    </location>
</feature>
<evidence type="ECO:0000313" key="2">
    <source>
        <dbReference type="EMBL" id="KNC82709.1"/>
    </source>
</evidence>
<feature type="compositionally biased region" description="Low complexity" evidence="1">
    <location>
        <begin position="45"/>
        <end position="65"/>
    </location>
</feature>